<dbReference type="SUPFAM" id="SSF56542">
    <property type="entry name" value="Substrate-binding domain of HMG-CoA reductase"/>
    <property type="match status" value="1"/>
</dbReference>
<evidence type="ECO:0000256" key="2">
    <source>
        <dbReference type="ARBA" id="ARBA00023002"/>
    </source>
</evidence>
<evidence type="ECO:0000256" key="1">
    <source>
        <dbReference type="ARBA" id="ARBA00007661"/>
    </source>
</evidence>
<dbReference type="Gene3D" id="1.10.8.660">
    <property type="match status" value="1"/>
</dbReference>
<dbReference type="PROSITE" id="PS50065">
    <property type="entry name" value="HMG_COA_REDUCTASE_4"/>
    <property type="match status" value="1"/>
</dbReference>
<dbReference type="UniPathway" id="UPA00257">
    <property type="reaction ID" value="UER00367"/>
</dbReference>
<dbReference type="EMBL" id="PUFI01000005">
    <property type="protein sequence ID" value="TDG69517.1"/>
    <property type="molecule type" value="Genomic_DNA"/>
</dbReference>
<dbReference type="Gene3D" id="3.90.770.10">
    <property type="entry name" value="3-hydroxy-3-methylglutaryl-coenzyme A Reductase, Chain A, domain 2"/>
    <property type="match status" value="2"/>
</dbReference>
<dbReference type="PRINTS" id="PR00071">
    <property type="entry name" value="HMGCOARDTASE"/>
</dbReference>
<dbReference type="GO" id="GO:0004420">
    <property type="term" value="F:hydroxymethylglutaryl-CoA reductase (NADPH) activity"/>
    <property type="evidence" value="ECO:0007669"/>
    <property type="project" value="InterPro"/>
</dbReference>
<dbReference type="InterPro" id="IPR002202">
    <property type="entry name" value="HMG_CoA_Rdtase"/>
</dbReference>
<reference evidence="4 5" key="1">
    <citation type="journal article" date="2019" name="Appl. Microbiol. Biotechnol.">
        <title>Uncovering carbohydrate metabolism through a genotype-phenotype association study of 56 lactic acid bacteria genomes.</title>
        <authorList>
            <person name="Buron-Moles G."/>
            <person name="Chailyan A."/>
            <person name="Dolejs I."/>
            <person name="Forster J."/>
            <person name="Miks M.H."/>
        </authorList>
    </citation>
    <scope>NUCLEOTIDE SEQUENCE [LARGE SCALE GENOMIC DNA]</scope>
    <source>
        <strain evidence="4 5">ATCC 700006</strain>
    </source>
</reference>
<keyword evidence="5" id="KW-1185">Reference proteome</keyword>
<evidence type="ECO:0000256" key="3">
    <source>
        <dbReference type="RuleBase" id="RU361219"/>
    </source>
</evidence>
<sequence>MLNYSLIDMSELKFYELTPNQRLETLNLPENVMMALKNAQDLVSGQIIENYVSNFTVPMGILKHLLLDGTAYNIPMATEEPSVIAAANHGAKMLNAGGGVHTELLTDNTMIGQILIHQITDYTALQVFLTAHRDEIFAKAQATHPSIVARGGGLKNIELRMVTDNMASIDCFIDTCDAMGANIVNTILAGIIPIFDIFHTQILAGILSNYATQQLVSATVCLPFSAVGGQDIAERIVAINHFGHHDVYRATTENKGLFNGASAVTLANGNDWRALEAAGHAYAAKTGGYTALATWSIEQQQLKGTLTLPVSVGTVGGAISALPQAQNALRIIGERVSANQLRRMIVATGLAQNLAALRAIVSDGIQKGHMRMQYRALALQIGATPDEVPQLTEKLTQLSRVDTTIATQYLNELREKS</sequence>
<organism evidence="4 5">
    <name type="scientific">Leuconostoc fallax</name>
    <dbReference type="NCBI Taxonomy" id="1251"/>
    <lineage>
        <taxon>Bacteria</taxon>
        <taxon>Bacillati</taxon>
        <taxon>Bacillota</taxon>
        <taxon>Bacilli</taxon>
        <taxon>Lactobacillales</taxon>
        <taxon>Lactobacillaceae</taxon>
        <taxon>Leuconostoc</taxon>
    </lineage>
</organism>
<dbReference type="PANTHER" id="PTHR10572">
    <property type="entry name" value="3-HYDROXY-3-METHYLGLUTARYL-COENZYME A REDUCTASE"/>
    <property type="match status" value="1"/>
</dbReference>
<comment type="catalytic activity">
    <reaction evidence="3">
        <text>(R)-mevalonate + 2 NAD(+) + CoA = (3S)-3-hydroxy-3-methylglutaryl-CoA + 2 NADH + 2 H(+)</text>
        <dbReference type="Rhea" id="RHEA:14833"/>
        <dbReference type="ChEBI" id="CHEBI:15378"/>
        <dbReference type="ChEBI" id="CHEBI:36464"/>
        <dbReference type="ChEBI" id="CHEBI:43074"/>
        <dbReference type="ChEBI" id="CHEBI:57287"/>
        <dbReference type="ChEBI" id="CHEBI:57540"/>
        <dbReference type="ChEBI" id="CHEBI:57945"/>
        <dbReference type="EC" id="1.1.1.88"/>
    </reaction>
</comment>
<dbReference type="CDD" id="cd00644">
    <property type="entry name" value="HMG-CoA_reductase_classII"/>
    <property type="match status" value="1"/>
</dbReference>
<keyword evidence="2 3" id="KW-0560">Oxidoreductase</keyword>
<dbReference type="AlphaFoldDB" id="A0A4R5NBB9"/>
<evidence type="ECO:0000313" key="5">
    <source>
        <dbReference type="Proteomes" id="UP000295681"/>
    </source>
</evidence>
<comment type="caution">
    <text evidence="4">The sequence shown here is derived from an EMBL/GenBank/DDBJ whole genome shotgun (WGS) entry which is preliminary data.</text>
</comment>
<gene>
    <name evidence="4" type="ORF">C5L23_000979</name>
</gene>
<accession>A0A4R5NBB9</accession>
<dbReference type="GO" id="GO:0140643">
    <property type="term" value="F:hydroxymethylglutaryl-CoA reductase (NADH) activity"/>
    <property type="evidence" value="ECO:0007669"/>
    <property type="project" value="UniProtKB-EC"/>
</dbReference>
<dbReference type="Pfam" id="PF00368">
    <property type="entry name" value="HMG-CoA_red"/>
    <property type="match status" value="1"/>
</dbReference>
<dbReference type="PANTHER" id="PTHR10572:SF24">
    <property type="entry name" value="3-HYDROXY-3-METHYLGLUTARYL-COENZYME A REDUCTASE"/>
    <property type="match status" value="1"/>
</dbReference>
<dbReference type="InterPro" id="IPR004553">
    <property type="entry name" value="HMG_CoA_Rdtase_bac-typ"/>
</dbReference>
<dbReference type="GO" id="GO:0015936">
    <property type="term" value="P:coenzyme A metabolic process"/>
    <property type="evidence" value="ECO:0007669"/>
    <property type="project" value="InterPro"/>
</dbReference>
<protein>
    <recommendedName>
        <fullName evidence="3">3-hydroxy-3-methylglutaryl coenzyme A reductase</fullName>
        <shortName evidence="3">HMG-CoA reductase</shortName>
        <ecNumber evidence="3">1.1.1.88</ecNumber>
    </recommendedName>
</protein>
<keyword evidence="3" id="KW-0520">NAD</keyword>
<dbReference type="InterPro" id="IPR009023">
    <property type="entry name" value="HMG_CoA_Rdtase_NAD(P)-bd_sf"/>
</dbReference>
<comment type="pathway">
    <text evidence="3">Metabolic intermediate metabolism; (R)-mevalonate degradation; (S)-3-hydroxy-3-methylglutaryl-CoA from (R)-mevalonate: step 1/1.</text>
</comment>
<dbReference type="NCBIfam" id="TIGR00532">
    <property type="entry name" value="HMG_CoA_R_NAD"/>
    <property type="match status" value="1"/>
</dbReference>
<evidence type="ECO:0000313" key="4">
    <source>
        <dbReference type="EMBL" id="TDG69517.1"/>
    </source>
</evidence>
<comment type="similarity">
    <text evidence="1 3">Belongs to the HMG-CoA reductase family.</text>
</comment>
<dbReference type="Proteomes" id="UP000295681">
    <property type="component" value="Unassembled WGS sequence"/>
</dbReference>
<dbReference type="EC" id="1.1.1.88" evidence="3"/>
<dbReference type="STRING" id="907931.GCA_000165675_01411"/>
<proteinExistence type="inferred from homology"/>
<name>A0A4R5NBB9_9LACO</name>
<dbReference type="InterPro" id="IPR009029">
    <property type="entry name" value="HMG_CoA_Rdtase_sub-bd_dom_sf"/>
</dbReference>
<dbReference type="InterPro" id="IPR023074">
    <property type="entry name" value="HMG_CoA_Rdtase_cat_sf"/>
</dbReference>
<dbReference type="SUPFAM" id="SSF55035">
    <property type="entry name" value="NAD-binding domain of HMG-CoA reductase"/>
    <property type="match status" value="1"/>
</dbReference>